<dbReference type="PANTHER" id="PTHR43712">
    <property type="entry name" value="PUTATIVE (AFU_ORTHOLOGUE AFUA_4G14580)-RELATED"/>
    <property type="match status" value="1"/>
</dbReference>
<dbReference type="PIRSF" id="PIRSF005739">
    <property type="entry name" value="O-mtase"/>
    <property type="match status" value="1"/>
</dbReference>
<dbReference type="InterPro" id="IPR036388">
    <property type="entry name" value="WH-like_DNA-bd_sf"/>
</dbReference>
<dbReference type="InterPro" id="IPR001077">
    <property type="entry name" value="COMT_C"/>
</dbReference>
<organism evidence="7 8">
    <name type="scientific">Aplosporella prunicola CBS 121167</name>
    <dbReference type="NCBI Taxonomy" id="1176127"/>
    <lineage>
        <taxon>Eukaryota</taxon>
        <taxon>Fungi</taxon>
        <taxon>Dikarya</taxon>
        <taxon>Ascomycota</taxon>
        <taxon>Pezizomycotina</taxon>
        <taxon>Dothideomycetes</taxon>
        <taxon>Dothideomycetes incertae sedis</taxon>
        <taxon>Botryosphaeriales</taxon>
        <taxon>Aplosporellaceae</taxon>
        <taxon>Aplosporella</taxon>
    </lineage>
</organism>
<keyword evidence="8" id="KW-1185">Reference proteome</keyword>
<dbReference type="OrthoDB" id="1535081at2759"/>
<evidence type="ECO:0000259" key="5">
    <source>
        <dbReference type="Pfam" id="PF00891"/>
    </source>
</evidence>
<dbReference type="InterPro" id="IPR036390">
    <property type="entry name" value="WH_DNA-bd_sf"/>
</dbReference>
<dbReference type="Pfam" id="PF00891">
    <property type="entry name" value="Methyltransf_2"/>
    <property type="match status" value="1"/>
</dbReference>
<evidence type="ECO:0000256" key="4">
    <source>
        <dbReference type="PIRSR" id="PIRSR005739-1"/>
    </source>
</evidence>
<dbReference type="RefSeq" id="XP_033396167.1">
    <property type="nucleotide sequence ID" value="XM_033546277.1"/>
</dbReference>
<dbReference type="SUPFAM" id="SSF46785">
    <property type="entry name" value="Winged helix' DNA-binding domain"/>
    <property type="match status" value="1"/>
</dbReference>
<gene>
    <name evidence="7" type="ORF">K452DRAFT_359532</name>
</gene>
<protein>
    <submittedName>
        <fullName evidence="7">Uncharacterized protein</fullName>
    </submittedName>
</protein>
<dbReference type="Gene3D" id="1.10.10.10">
    <property type="entry name" value="Winged helix-like DNA-binding domain superfamily/Winged helix DNA-binding domain"/>
    <property type="match status" value="1"/>
</dbReference>
<evidence type="ECO:0000256" key="1">
    <source>
        <dbReference type="ARBA" id="ARBA00022603"/>
    </source>
</evidence>
<feature type="domain" description="O-methyltransferase C-terminal" evidence="5">
    <location>
        <begin position="173"/>
        <end position="373"/>
    </location>
</feature>
<dbReference type="InterPro" id="IPR012967">
    <property type="entry name" value="COMT_dimerisation"/>
</dbReference>
<dbReference type="GeneID" id="54303783"/>
<reference evidence="7" key="1">
    <citation type="journal article" date="2020" name="Stud. Mycol.">
        <title>101 Dothideomycetes genomes: a test case for predicting lifestyles and emergence of pathogens.</title>
        <authorList>
            <person name="Haridas S."/>
            <person name="Albert R."/>
            <person name="Binder M."/>
            <person name="Bloem J."/>
            <person name="Labutti K."/>
            <person name="Salamov A."/>
            <person name="Andreopoulos B."/>
            <person name="Baker S."/>
            <person name="Barry K."/>
            <person name="Bills G."/>
            <person name="Bluhm B."/>
            <person name="Cannon C."/>
            <person name="Castanera R."/>
            <person name="Culley D."/>
            <person name="Daum C."/>
            <person name="Ezra D."/>
            <person name="Gonzalez J."/>
            <person name="Henrissat B."/>
            <person name="Kuo A."/>
            <person name="Liang C."/>
            <person name="Lipzen A."/>
            <person name="Lutzoni F."/>
            <person name="Magnuson J."/>
            <person name="Mondo S."/>
            <person name="Nolan M."/>
            <person name="Ohm R."/>
            <person name="Pangilinan J."/>
            <person name="Park H.-J."/>
            <person name="Ramirez L."/>
            <person name="Alfaro M."/>
            <person name="Sun H."/>
            <person name="Tritt A."/>
            <person name="Yoshinaga Y."/>
            <person name="Zwiers L.-H."/>
            <person name="Turgeon B."/>
            <person name="Goodwin S."/>
            <person name="Spatafora J."/>
            <person name="Crous P."/>
            <person name="Grigoriev I."/>
        </authorList>
    </citation>
    <scope>NUCLEOTIDE SEQUENCE</scope>
    <source>
        <strain evidence="7">CBS 121167</strain>
    </source>
</reference>
<dbReference type="InterPro" id="IPR029063">
    <property type="entry name" value="SAM-dependent_MTases_sf"/>
</dbReference>
<name>A0A6A6BB12_9PEZI</name>
<dbReference type="Proteomes" id="UP000799438">
    <property type="component" value="Unassembled WGS sequence"/>
</dbReference>
<keyword evidence="1" id="KW-0489">Methyltransferase</keyword>
<dbReference type="Gene3D" id="3.40.50.150">
    <property type="entry name" value="Vaccinia Virus protein VP39"/>
    <property type="match status" value="1"/>
</dbReference>
<dbReference type="PANTHER" id="PTHR43712:SF16">
    <property type="entry name" value="O-METHYLTRANSFERASE ELCB"/>
    <property type="match status" value="1"/>
</dbReference>
<keyword evidence="3" id="KW-0949">S-adenosyl-L-methionine</keyword>
<accession>A0A6A6BB12</accession>
<dbReference type="AlphaFoldDB" id="A0A6A6BB12"/>
<evidence type="ECO:0000256" key="3">
    <source>
        <dbReference type="ARBA" id="ARBA00022691"/>
    </source>
</evidence>
<dbReference type="InterPro" id="IPR016461">
    <property type="entry name" value="COMT-like"/>
</dbReference>
<proteinExistence type="predicted"/>
<sequence>MPSDLESIVRDLSTAISGYDDPSSQEGRLKRQNILRLAKQIKDEVEEPRERAYEYIIQMGEIPVVRVFQEWKAFDIIPEEGSISYADLAAKLNAEEALIQRFGRLLVSTNVLKRAGKDQVAHTKFSKMFTSDNSQGAYFGVCYDCVGLPSAHWMKYFEKYGRIDPVEPTHNPHNLAWGHPEWNYWDVIDEKRQLEMNLSMQNSDQILPVRGMFPFKWIAENAHLVADDAPLVVDVGGGRGQALQRMMEECPAIPAERLVLQDTKMVIEDGNKQDEPGLRGVKREVIDYFKEQPSKGALIYYLRRVMHDWSDKYNVQILSHIRDAMTPESRILITDQVIPDPPAVIATSTDVLMMQIGARERTVDEWHNLAAKAELEVVKIWQHPSTTVGVIECKKRG</sequence>
<dbReference type="GO" id="GO:0008171">
    <property type="term" value="F:O-methyltransferase activity"/>
    <property type="evidence" value="ECO:0007669"/>
    <property type="project" value="InterPro"/>
</dbReference>
<dbReference type="SUPFAM" id="SSF53335">
    <property type="entry name" value="S-adenosyl-L-methionine-dependent methyltransferases"/>
    <property type="match status" value="1"/>
</dbReference>
<dbReference type="Pfam" id="PF08100">
    <property type="entry name" value="Dimerisation"/>
    <property type="match status" value="1"/>
</dbReference>
<keyword evidence="2" id="KW-0808">Transferase</keyword>
<feature type="domain" description="O-methyltransferase dimerisation" evidence="6">
    <location>
        <begin position="72"/>
        <end position="131"/>
    </location>
</feature>
<evidence type="ECO:0000313" key="7">
    <source>
        <dbReference type="EMBL" id="KAF2140454.1"/>
    </source>
</evidence>
<dbReference type="PROSITE" id="PS51683">
    <property type="entry name" value="SAM_OMT_II"/>
    <property type="match status" value="1"/>
</dbReference>
<dbReference type="EMBL" id="ML995489">
    <property type="protein sequence ID" value="KAF2140454.1"/>
    <property type="molecule type" value="Genomic_DNA"/>
</dbReference>
<evidence type="ECO:0000313" key="8">
    <source>
        <dbReference type="Proteomes" id="UP000799438"/>
    </source>
</evidence>
<dbReference type="GO" id="GO:0032259">
    <property type="term" value="P:methylation"/>
    <property type="evidence" value="ECO:0007669"/>
    <property type="project" value="UniProtKB-KW"/>
</dbReference>
<evidence type="ECO:0000259" key="6">
    <source>
        <dbReference type="Pfam" id="PF08100"/>
    </source>
</evidence>
<evidence type="ECO:0000256" key="2">
    <source>
        <dbReference type="ARBA" id="ARBA00022679"/>
    </source>
</evidence>
<feature type="active site" description="Proton acceptor" evidence="4">
    <location>
        <position position="307"/>
    </location>
</feature>